<dbReference type="PANTHER" id="PTHR45686:SF4">
    <property type="entry name" value="ADP-RIBOSYLATION FACTOR GTPASE ACTIVATING PROTEIN 3, ISOFORM H"/>
    <property type="match status" value="1"/>
</dbReference>
<dbReference type="AlphaFoldDB" id="A0A6A2WH41"/>
<keyword evidence="2" id="KW-0862">Zinc</keyword>
<sequence length="125" mass="13610">MDNGFEKKSSSNSPKVQIQETDEARKKFSNAKSISSAQFFGDQTRTADNEAQATLQKFSASTAISSADLFGKGEDLDLSASDLINRLSFQAQQDISNIKNIAGETGKKLSSFATTFMSDLQDRIL</sequence>
<dbReference type="PANTHER" id="PTHR45686">
    <property type="entry name" value="ADP-RIBOSYLATION FACTOR GTPASE ACTIVATING PROTEIN 3, ISOFORM H-RELATED"/>
    <property type="match status" value="1"/>
</dbReference>
<accession>A0A6A2WH41</accession>
<evidence type="ECO:0000313" key="5">
    <source>
        <dbReference type="Proteomes" id="UP000436088"/>
    </source>
</evidence>
<dbReference type="Proteomes" id="UP000436088">
    <property type="component" value="Unassembled WGS sequence"/>
</dbReference>
<evidence type="ECO:0000313" key="4">
    <source>
        <dbReference type="EMBL" id="KAE8657251.1"/>
    </source>
</evidence>
<keyword evidence="1" id="KW-0479">Metal-binding</keyword>
<dbReference type="GO" id="GO:0048205">
    <property type="term" value="P:COPI coating of Golgi vesicle"/>
    <property type="evidence" value="ECO:0007669"/>
    <property type="project" value="TreeGrafter"/>
</dbReference>
<keyword evidence="5" id="KW-1185">Reference proteome</keyword>
<protein>
    <submittedName>
        <fullName evidence="4">ADP-ribosylation factor GTPase-activating protein AGD9</fullName>
    </submittedName>
</protein>
<organism evidence="4 5">
    <name type="scientific">Hibiscus syriacus</name>
    <name type="common">Rose of Sharon</name>
    <dbReference type="NCBI Taxonomy" id="106335"/>
    <lineage>
        <taxon>Eukaryota</taxon>
        <taxon>Viridiplantae</taxon>
        <taxon>Streptophyta</taxon>
        <taxon>Embryophyta</taxon>
        <taxon>Tracheophyta</taxon>
        <taxon>Spermatophyta</taxon>
        <taxon>Magnoliopsida</taxon>
        <taxon>eudicotyledons</taxon>
        <taxon>Gunneridae</taxon>
        <taxon>Pentapetalae</taxon>
        <taxon>rosids</taxon>
        <taxon>malvids</taxon>
        <taxon>Malvales</taxon>
        <taxon>Malvaceae</taxon>
        <taxon>Malvoideae</taxon>
        <taxon>Hibiscus</taxon>
    </lineage>
</organism>
<reference evidence="4" key="1">
    <citation type="submission" date="2019-09" db="EMBL/GenBank/DDBJ databases">
        <title>Draft genome information of white flower Hibiscus syriacus.</title>
        <authorList>
            <person name="Kim Y.-M."/>
        </authorList>
    </citation>
    <scope>NUCLEOTIDE SEQUENCE [LARGE SCALE GENOMIC DNA]</scope>
    <source>
        <strain evidence="4">YM2019G1</strain>
    </source>
</reference>
<proteinExistence type="predicted"/>
<evidence type="ECO:0000256" key="3">
    <source>
        <dbReference type="SAM" id="MobiDB-lite"/>
    </source>
</evidence>
<gene>
    <name evidence="4" type="ORF">F3Y22_tig00116996pilonHSYRG00286</name>
</gene>
<feature type="compositionally biased region" description="Polar residues" evidence="3">
    <location>
        <begin position="10"/>
        <end position="19"/>
    </location>
</feature>
<dbReference type="GO" id="GO:0046872">
    <property type="term" value="F:metal ion binding"/>
    <property type="evidence" value="ECO:0007669"/>
    <property type="project" value="UniProtKB-KW"/>
</dbReference>
<evidence type="ECO:0000256" key="1">
    <source>
        <dbReference type="ARBA" id="ARBA00022723"/>
    </source>
</evidence>
<evidence type="ECO:0000256" key="2">
    <source>
        <dbReference type="ARBA" id="ARBA00022833"/>
    </source>
</evidence>
<dbReference type="GO" id="GO:0000139">
    <property type="term" value="C:Golgi membrane"/>
    <property type="evidence" value="ECO:0007669"/>
    <property type="project" value="GOC"/>
</dbReference>
<feature type="region of interest" description="Disordered" evidence="3">
    <location>
        <begin position="1"/>
        <end position="24"/>
    </location>
</feature>
<name>A0A6A2WH41_HIBSY</name>
<comment type="caution">
    <text evidence="4">The sequence shown here is derived from an EMBL/GenBank/DDBJ whole genome shotgun (WGS) entry which is preliminary data.</text>
</comment>
<dbReference type="EMBL" id="VEPZ02001761">
    <property type="protein sequence ID" value="KAE8657251.1"/>
    <property type="molecule type" value="Genomic_DNA"/>
</dbReference>